<dbReference type="OrthoDB" id="411372at2759"/>
<dbReference type="SMART" id="SM00356">
    <property type="entry name" value="ZnF_C3H1"/>
    <property type="match status" value="5"/>
</dbReference>
<feature type="zinc finger region" description="C3H1-type" evidence="5">
    <location>
        <begin position="93"/>
        <end position="121"/>
    </location>
</feature>
<evidence type="ECO:0000256" key="4">
    <source>
        <dbReference type="ARBA" id="ARBA00023125"/>
    </source>
</evidence>
<keyword evidence="9" id="KW-1185">Reference proteome</keyword>
<dbReference type="InterPro" id="IPR050974">
    <property type="entry name" value="Plant_ZF_CCCH"/>
</dbReference>
<dbReference type="Proteomes" id="UP000623129">
    <property type="component" value="Unassembled WGS sequence"/>
</dbReference>
<feature type="domain" description="C3H1-type" evidence="7">
    <location>
        <begin position="345"/>
        <end position="373"/>
    </location>
</feature>
<dbReference type="EMBL" id="SWLB01000008">
    <property type="protein sequence ID" value="KAF3335153.1"/>
    <property type="molecule type" value="Genomic_DNA"/>
</dbReference>
<name>A0A833RHV1_9POAL</name>
<proteinExistence type="predicted"/>
<evidence type="ECO:0000256" key="3">
    <source>
        <dbReference type="ARBA" id="ARBA00022833"/>
    </source>
</evidence>
<dbReference type="PROSITE" id="PS50103">
    <property type="entry name" value="ZF_C3H1"/>
    <property type="match status" value="5"/>
</dbReference>
<evidence type="ECO:0000256" key="1">
    <source>
        <dbReference type="ARBA" id="ARBA00022723"/>
    </source>
</evidence>
<feature type="domain" description="C3H1-type" evidence="7">
    <location>
        <begin position="138"/>
        <end position="166"/>
    </location>
</feature>
<protein>
    <submittedName>
        <fullName evidence="8">Zinc finger CCCH domain-containing protein 66-like isoform X1</fullName>
    </submittedName>
</protein>
<feature type="region of interest" description="Disordered" evidence="6">
    <location>
        <begin position="1"/>
        <end position="50"/>
    </location>
</feature>
<feature type="domain" description="C3H1-type" evidence="7">
    <location>
        <begin position="281"/>
        <end position="309"/>
    </location>
</feature>
<feature type="domain" description="C3H1-type" evidence="7">
    <location>
        <begin position="93"/>
        <end position="121"/>
    </location>
</feature>
<comment type="caution">
    <text evidence="8">The sequence shown here is derived from an EMBL/GenBank/DDBJ whole genome shotgun (WGS) entry which is preliminary data.</text>
</comment>
<evidence type="ECO:0000313" key="9">
    <source>
        <dbReference type="Proteomes" id="UP000623129"/>
    </source>
</evidence>
<feature type="zinc finger region" description="C3H1-type" evidence="5">
    <location>
        <begin position="138"/>
        <end position="166"/>
    </location>
</feature>
<dbReference type="PANTHER" id="PTHR12506">
    <property type="entry name" value="PROTEIN PHOSPHATASE RELATED"/>
    <property type="match status" value="1"/>
</dbReference>
<dbReference type="Gene3D" id="4.10.1000.10">
    <property type="entry name" value="Zinc finger, CCCH-type"/>
    <property type="match status" value="2"/>
</dbReference>
<dbReference type="GO" id="GO:0003729">
    <property type="term" value="F:mRNA binding"/>
    <property type="evidence" value="ECO:0007669"/>
    <property type="project" value="UniProtKB-ARBA"/>
</dbReference>
<evidence type="ECO:0000256" key="2">
    <source>
        <dbReference type="ARBA" id="ARBA00022771"/>
    </source>
</evidence>
<dbReference type="InterPro" id="IPR036855">
    <property type="entry name" value="Znf_CCCH_sf"/>
</dbReference>
<evidence type="ECO:0000256" key="6">
    <source>
        <dbReference type="SAM" id="MobiDB-lite"/>
    </source>
</evidence>
<feature type="domain" description="C3H1-type" evidence="7">
    <location>
        <begin position="51"/>
        <end position="79"/>
    </location>
</feature>
<feature type="zinc finger region" description="C3H1-type" evidence="5">
    <location>
        <begin position="51"/>
        <end position="79"/>
    </location>
</feature>
<keyword evidence="3 5" id="KW-0862">Zinc</keyword>
<dbReference type="Pfam" id="PF00642">
    <property type="entry name" value="zf-CCCH"/>
    <property type="match status" value="5"/>
</dbReference>
<evidence type="ECO:0000313" key="8">
    <source>
        <dbReference type="EMBL" id="KAF3335153.1"/>
    </source>
</evidence>
<feature type="compositionally biased region" description="Polar residues" evidence="6">
    <location>
        <begin position="428"/>
        <end position="446"/>
    </location>
</feature>
<keyword evidence="1 5" id="KW-0479">Metal-binding</keyword>
<evidence type="ECO:0000259" key="7">
    <source>
        <dbReference type="PROSITE" id="PS50103"/>
    </source>
</evidence>
<keyword evidence="2 5" id="KW-0863">Zinc-finger</keyword>
<feature type="zinc finger region" description="C3H1-type" evidence="5">
    <location>
        <begin position="281"/>
        <end position="309"/>
    </location>
</feature>
<dbReference type="GO" id="GO:0008270">
    <property type="term" value="F:zinc ion binding"/>
    <property type="evidence" value="ECO:0007669"/>
    <property type="project" value="UniProtKB-KW"/>
</dbReference>
<dbReference type="PANTHER" id="PTHR12506:SF50">
    <property type="entry name" value="ZINC FINGER CCCH DOMAIN-CONTAINING PROTEIN 26"/>
    <property type="match status" value="1"/>
</dbReference>
<dbReference type="SUPFAM" id="SSF90229">
    <property type="entry name" value="CCCH zinc finger"/>
    <property type="match status" value="5"/>
</dbReference>
<organism evidence="8 9">
    <name type="scientific">Carex littledalei</name>
    <dbReference type="NCBI Taxonomy" id="544730"/>
    <lineage>
        <taxon>Eukaryota</taxon>
        <taxon>Viridiplantae</taxon>
        <taxon>Streptophyta</taxon>
        <taxon>Embryophyta</taxon>
        <taxon>Tracheophyta</taxon>
        <taxon>Spermatophyta</taxon>
        <taxon>Magnoliopsida</taxon>
        <taxon>Liliopsida</taxon>
        <taxon>Poales</taxon>
        <taxon>Cyperaceae</taxon>
        <taxon>Cyperoideae</taxon>
        <taxon>Cariceae</taxon>
        <taxon>Carex</taxon>
        <taxon>Carex subgen. Euthyceras</taxon>
    </lineage>
</organism>
<dbReference type="InterPro" id="IPR000571">
    <property type="entry name" value="Znf_CCCH"/>
</dbReference>
<dbReference type="GO" id="GO:0003677">
    <property type="term" value="F:DNA binding"/>
    <property type="evidence" value="ECO:0007669"/>
    <property type="project" value="UniProtKB-KW"/>
</dbReference>
<feature type="zinc finger region" description="C3H1-type" evidence="5">
    <location>
        <begin position="345"/>
        <end position="373"/>
    </location>
</feature>
<dbReference type="Gene3D" id="2.30.30.1190">
    <property type="match status" value="1"/>
</dbReference>
<feature type="region of interest" description="Disordered" evidence="6">
    <location>
        <begin position="413"/>
        <end position="446"/>
    </location>
</feature>
<sequence>MADTGQERSNAVANVVDSPSDHHLQESMARLRVSDGPDKGSNTAQNVYPDRPGEPDCSYYMRTGTCAYGSNCRYNHPTYIGQGTQYTGDLPQREGQPECQFFLKTGTCRYGSTCKYHHPREKINTRPVYFNSFGLPIREGEKPCPYYMKTGYCKFSVACKFSHPELATPSGMVFSVQGATAYQTGNASSQVVPPAGFPLVGGYPAWPVPRAPYVMSPTRVQGMSSYTPLMLQTNPNSQPIQPGWAAYMPGNLSQEISGTINQTSSSSLNLGTNLNNNLPERPDQPDCQHYMKTGGCKYGATCKYNHPKERNSLAHAQVQAHTQAQAQAINAAGVTGIGPLGFPLRPGQPMCSYYGMYGTCKYGPSCKYDHPVMSYYNYPVSTFSLPDPYATYTDQRNSQLLLTAPPMEHLGLGLGFHEDQSDPLSEALQAQSGPTSHPQSGPSDEN</sequence>
<accession>A0A833RHV1</accession>
<evidence type="ECO:0000256" key="5">
    <source>
        <dbReference type="PROSITE-ProRule" id="PRU00723"/>
    </source>
</evidence>
<keyword evidence="4" id="KW-0238">DNA-binding</keyword>
<gene>
    <name evidence="8" type="ORF">FCM35_KLT19660</name>
</gene>
<reference evidence="8" key="1">
    <citation type="submission" date="2020-01" db="EMBL/GenBank/DDBJ databases">
        <title>Genome sequence of Kobresia littledalei, the first chromosome-level genome in the family Cyperaceae.</title>
        <authorList>
            <person name="Qu G."/>
        </authorList>
    </citation>
    <scope>NUCLEOTIDE SEQUENCE</scope>
    <source>
        <strain evidence="8">C.B.Clarke</strain>
        <tissue evidence="8">Leaf</tissue>
    </source>
</reference>
<dbReference type="AlphaFoldDB" id="A0A833RHV1"/>